<dbReference type="Pfam" id="PF13193">
    <property type="entry name" value="AMP-binding_C"/>
    <property type="match status" value="1"/>
</dbReference>
<comment type="similarity">
    <text evidence="1">Belongs to the ATP-dependent AMP-binding enzyme family.</text>
</comment>
<dbReference type="InterPro" id="IPR000873">
    <property type="entry name" value="AMP-dep_synth/lig_dom"/>
</dbReference>
<sequence length="492" mass="51210">MDLLGGPRRDQLGQPAITVAGRTLSRPGLYAWSVAVAEEIRDARAVAVHATASLETIVAVVAGLSAGIPVVPLPPDSGPDERAHILRDSGATHLLGTSDTVIEGPDVPPLVAVDRLRPPGNPEGLSSAAAPGRADVARTERTSALPGTDAGSTAFILYTSGTTGAPKGVLISRAAVAAGLDALAEAWEWTSSDVVVHGLPLFHVHGLVLGVLGPLRVGSRLVHTGRPTPQAYADAARAGGTLFFGVPTVWSRITRDAEAASALRSARLLVSGSAPLPVPVFERLAESTGHRPVERYGMTETLITVSARADGERVPGSVGFPLPGVRTRLVGEDGAPVPSDGETPGELEVSAPTVFDGYLGRPEATSESFTADGWFRTGDIAVISPDGRHRIVGRASTDLIKSGGYRIGAGEVENALLAHPSVREAAVIGVAHEDLGEQVTAFVVADEGVREKDLTDFVAEHLSAHKRPRVVHLVESLPRNAMGKVVKTQLPR</sequence>
<dbReference type="PANTHER" id="PTHR43201:SF8">
    <property type="entry name" value="ACYL-COA SYNTHETASE FAMILY MEMBER 3"/>
    <property type="match status" value="1"/>
</dbReference>
<organism evidence="4 5">
    <name type="scientific">Actinomadura gamaensis</name>
    <dbReference type="NCBI Taxonomy" id="1763541"/>
    <lineage>
        <taxon>Bacteria</taxon>
        <taxon>Bacillati</taxon>
        <taxon>Actinomycetota</taxon>
        <taxon>Actinomycetes</taxon>
        <taxon>Streptosporangiales</taxon>
        <taxon>Thermomonosporaceae</taxon>
        <taxon>Actinomadura</taxon>
    </lineage>
</organism>
<evidence type="ECO:0000256" key="1">
    <source>
        <dbReference type="ARBA" id="ARBA00006432"/>
    </source>
</evidence>
<dbReference type="InterPro" id="IPR025110">
    <property type="entry name" value="AMP-bd_C"/>
</dbReference>
<evidence type="ECO:0000259" key="2">
    <source>
        <dbReference type="Pfam" id="PF00501"/>
    </source>
</evidence>
<feature type="domain" description="AMP-binding enzyme C-terminal" evidence="3">
    <location>
        <begin position="411"/>
        <end position="484"/>
    </location>
</feature>
<dbReference type="SUPFAM" id="SSF56801">
    <property type="entry name" value="Acetyl-CoA synthetase-like"/>
    <property type="match status" value="1"/>
</dbReference>
<accession>A0ABV9TUR7</accession>
<dbReference type="Gene3D" id="3.30.300.30">
    <property type="match status" value="1"/>
</dbReference>
<dbReference type="InterPro" id="IPR045851">
    <property type="entry name" value="AMP-bd_C_sf"/>
</dbReference>
<protein>
    <submittedName>
        <fullName evidence="4">Acyl-CoA synthetase</fullName>
    </submittedName>
</protein>
<feature type="domain" description="AMP-dependent synthetase/ligase" evidence="2">
    <location>
        <begin position="40"/>
        <end position="359"/>
    </location>
</feature>
<dbReference type="Gene3D" id="3.40.50.12780">
    <property type="entry name" value="N-terminal domain of ligase-like"/>
    <property type="match status" value="1"/>
</dbReference>
<dbReference type="PANTHER" id="PTHR43201">
    <property type="entry name" value="ACYL-COA SYNTHETASE"/>
    <property type="match status" value="1"/>
</dbReference>
<keyword evidence="5" id="KW-1185">Reference proteome</keyword>
<evidence type="ECO:0000259" key="3">
    <source>
        <dbReference type="Pfam" id="PF13193"/>
    </source>
</evidence>
<dbReference type="PROSITE" id="PS00455">
    <property type="entry name" value="AMP_BINDING"/>
    <property type="match status" value="1"/>
</dbReference>
<gene>
    <name evidence="4" type="ORF">ACFPCY_11085</name>
</gene>
<dbReference type="InterPro" id="IPR042099">
    <property type="entry name" value="ANL_N_sf"/>
</dbReference>
<evidence type="ECO:0000313" key="5">
    <source>
        <dbReference type="Proteomes" id="UP001595872"/>
    </source>
</evidence>
<dbReference type="Proteomes" id="UP001595872">
    <property type="component" value="Unassembled WGS sequence"/>
</dbReference>
<dbReference type="NCBIfam" id="NF005858">
    <property type="entry name" value="PRK07787.1"/>
    <property type="match status" value="1"/>
</dbReference>
<evidence type="ECO:0000313" key="4">
    <source>
        <dbReference type="EMBL" id="MFC4907865.1"/>
    </source>
</evidence>
<comment type="caution">
    <text evidence="4">The sequence shown here is derived from an EMBL/GenBank/DDBJ whole genome shotgun (WGS) entry which is preliminary data.</text>
</comment>
<name>A0ABV9TUR7_9ACTN</name>
<dbReference type="EMBL" id="JBHSIT010000003">
    <property type="protein sequence ID" value="MFC4907865.1"/>
    <property type="molecule type" value="Genomic_DNA"/>
</dbReference>
<dbReference type="CDD" id="cd05941">
    <property type="entry name" value="MCS"/>
    <property type="match status" value="1"/>
</dbReference>
<proteinExistence type="inferred from homology"/>
<dbReference type="InterPro" id="IPR020845">
    <property type="entry name" value="AMP-binding_CS"/>
</dbReference>
<reference evidence="5" key="1">
    <citation type="journal article" date="2019" name="Int. J. Syst. Evol. Microbiol.">
        <title>The Global Catalogue of Microorganisms (GCM) 10K type strain sequencing project: providing services to taxonomists for standard genome sequencing and annotation.</title>
        <authorList>
            <consortium name="The Broad Institute Genomics Platform"/>
            <consortium name="The Broad Institute Genome Sequencing Center for Infectious Disease"/>
            <person name="Wu L."/>
            <person name="Ma J."/>
        </authorList>
    </citation>
    <scope>NUCLEOTIDE SEQUENCE [LARGE SCALE GENOMIC DNA]</scope>
    <source>
        <strain evidence="5">KLKA75</strain>
    </source>
</reference>
<dbReference type="Pfam" id="PF00501">
    <property type="entry name" value="AMP-binding"/>
    <property type="match status" value="1"/>
</dbReference>